<evidence type="ECO:0000313" key="1">
    <source>
        <dbReference type="EMBL" id="TZG41536.1"/>
    </source>
</evidence>
<gene>
    <name evidence="1" type="ORF">FZZ93_02415</name>
</gene>
<protein>
    <submittedName>
        <fullName evidence="1">Uncharacterized protein</fullName>
    </submittedName>
</protein>
<proteinExistence type="predicted"/>
<dbReference type="RefSeq" id="WP_149320727.1">
    <property type="nucleotide sequence ID" value="NZ_JARWAH010000001.1"/>
</dbReference>
<dbReference type="AlphaFoldDB" id="A0A5D9DCM1"/>
<organism evidence="1 2">
    <name type="scientific">Halomonas eurihalina</name>
    <dbReference type="NCBI Taxonomy" id="42566"/>
    <lineage>
        <taxon>Bacteria</taxon>
        <taxon>Pseudomonadati</taxon>
        <taxon>Pseudomonadota</taxon>
        <taxon>Gammaproteobacteria</taxon>
        <taxon>Oceanospirillales</taxon>
        <taxon>Halomonadaceae</taxon>
        <taxon>Halomonas</taxon>
    </lineage>
</organism>
<reference evidence="1 2" key="1">
    <citation type="submission" date="2019-08" db="EMBL/GenBank/DDBJ databases">
        <title>Draft Genome Sequence of Halomonas eurihalina Isolated from Preserved Hide-surface.</title>
        <authorList>
            <person name="Hussain S.A."/>
            <person name="Xu A."/>
            <person name="Sarker M."/>
            <person name="Sommers C."/>
        </authorList>
    </citation>
    <scope>NUCLEOTIDE SEQUENCE [LARGE SCALE GENOMIC DNA]</scope>
    <source>
        <strain evidence="1 2">MS1</strain>
    </source>
</reference>
<dbReference type="InterPro" id="IPR056912">
    <property type="entry name" value="Phage_JBD30_tail_term-like"/>
</dbReference>
<comment type="caution">
    <text evidence="1">The sequence shown here is derived from an EMBL/GenBank/DDBJ whole genome shotgun (WGS) entry which is preliminary data.</text>
</comment>
<accession>A0A5D9DCM1</accession>
<evidence type="ECO:0000313" key="2">
    <source>
        <dbReference type="Proteomes" id="UP000324260"/>
    </source>
</evidence>
<dbReference type="OrthoDB" id="6173323at2"/>
<dbReference type="Proteomes" id="UP000324260">
    <property type="component" value="Unassembled WGS sequence"/>
</dbReference>
<dbReference type="Pfam" id="PF23840">
    <property type="entry name" value="Phage_tail_terminator"/>
    <property type="match status" value="1"/>
</dbReference>
<dbReference type="EMBL" id="VTPU01000001">
    <property type="protein sequence ID" value="TZG41536.1"/>
    <property type="molecule type" value="Genomic_DNA"/>
</dbReference>
<keyword evidence="2" id="KW-1185">Reference proteome</keyword>
<sequence>MLDLAPWRDRCTAVMDTGTPVSLAATVDSAKKAKALPSLQLVAGRDRVRQQPQVGGTRHRVTAEVMLVSAVPRHGQAALPEGSDMLTALREPSLGALIGWLPPGGEIEIHWNGGQLLALADHALFWVDVLSTDYWWRTTP</sequence>
<name>A0A5D9DCM1_HALER</name>